<organism evidence="6 7">
    <name type="scientific">Geobacter argillaceus</name>
    <dbReference type="NCBI Taxonomy" id="345631"/>
    <lineage>
        <taxon>Bacteria</taxon>
        <taxon>Pseudomonadati</taxon>
        <taxon>Thermodesulfobacteriota</taxon>
        <taxon>Desulfuromonadia</taxon>
        <taxon>Geobacterales</taxon>
        <taxon>Geobacteraceae</taxon>
        <taxon>Geobacter</taxon>
    </lineage>
</organism>
<protein>
    <submittedName>
        <fullName evidence="6">Cellulose synthase/poly-beta-1,6-N-acetylglucosamine synthase-like glycosyltransferase</fullName>
    </submittedName>
</protein>
<dbReference type="PANTHER" id="PTHR43630">
    <property type="entry name" value="POLY-BETA-1,6-N-ACETYL-D-GLUCOSAMINE SYNTHASE"/>
    <property type="match status" value="1"/>
</dbReference>
<evidence type="ECO:0000256" key="3">
    <source>
        <dbReference type="ARBA" id="ARBA00022679"/>
    </source>
</evidence>
<keyword evidence="4" id="KW-0812">Transmembrane</keyword>
<keyword evidence="2" id="KW-0328">Glycosyltransferase</keyword>
<dbReference type="Gene3D" id="3.90.550.10">
    <property type="entry name" value="Spore Coat Polysaccharide Biosynthesis Protein SpsA, Chain A"/>
    <property type="match status" value="1"/>
</dbReference>
<comment type="similarity">
    <text evidence="1">Belongs to the glycosyltransferase 2 family.</text>
</comment>
<keyword evidence="3 6" id="KW-0808">Transferase</keyword>
<feature type="transmembrane region" description="Helical" evidence="4">
    <location>
        <begin position="311"/>
        <end position="332"/>
    </location>
</feature>
<comment type="caution">
    <text evidence="6">The sequence shown here is derived from an EMBL/GenBank/DDBJ whole genome shotgun (WGS) entry which is preliminary data.</text>
</comment>
<feature type="transmembrane region" description="Helical" evidence="4">
    <location>
        <begin position="344"/>
        <end position="363"/>
    </location>
</feature>
<dbReference type="InterPro" id="IPR029044">
    <property type="entry name" value="Nucleotide-diphossugar_trans"/>
</dbReference>
<evidence type="ECO:0000256" key="4">
    <source>
        <dbReference type="SAM" id="Phobius"/>
    </source>
</evidence>
<evidence type="ECO:0000259" key="5">
    <source>
        <dbReference type="Pfam" id="PF00535"/>
    </source>
</evidence>
<dbReference type="GO" id="GO:0016757">
    <property type="term" value="F:glycosyltransferase activity"/>
    <property type="evidence" value="ECO:0007669"/>
    <property type="project" value="UniProtKB-KW"/>
</dbReference>
<feature type="transmembrane region" description="Helical" evidence="4">
    <location>
        <begin position="6"/>
        <end position="26"/>
    </location>
</feature>
<dbReference type="EMBL" id="VLLN01000022">
    <property type="protein sequence ID" value="TWJ17322.1"/>
    <property type="molecule type" value="Genomic_DNA"/>
</dbReference>
<evidence type="ECO:0000313" key="7">
    <source>
        <dbReference type="Proteomes" id="UP000319449"/>
    </source>
</evidence>
<dbReference type="InterPro" id="IPR001173">
    <property type="entry name" value="Glyco_trans_2-like"/>
</dbReference>
<keyword evidence="4" id="KW-1133">Transmembrane helix</keyword>
<reference evidence="6 7" key="1">
    <citation type="submission" date="2019-07" db="EMBL/GenBank/DDBJ databases">
        <title>Genomic Encyclopedia of Archaeal and Bacterial Type Strains, Phase II (KMG-II): from individual species to whole genera.</title>
        <authorList>
            <person name="Goeker M."/>
        </authorList>
    </citation>
    <scope>NUCLEOTIDE SEQUENCE [LARGE SCALE GENOMIC DNA]</scope>
    <source>
        <strain evidence="6 7">ATCC BAA-1139</strain>
    </source>
</reference>
<gene>
    <name evidence="6" type="ORF">JN12_03098</name>
</gene>
<feature type="transmembrane region" description="Helical" evidence="4">
    <location>
        <begin position="289"/>
        <end position="305"/>
    </location>
</feature>
<dbReference type="RefSeq" id="WP_145024385.1">
    <property type="nucleotide sequence ID" value="NZ_VLLN01000022.1"/>
</dbReference>
<dbReference type="AlphaFoldDB" id="A0A562VHH9"/>
<dbReference type="PANTHER" id="PTHR43630:SF1">
    <property type="entry name" value="POLY-BETA-1,6-N-ACETYL-D-GLUCOSAMINE SYNTHASE"/>
    <property type="match status" value="1"/>
</dbReference>
<accession>A0A562VHH9</accession>
<keyword evidence="7" id="KW-1185">Reference proteome</keyword>
<dbReference type="Proteomes" id="UP000319449">
    <property type="component" value="Unassembled WGS sequence"/>
</dbReference>
<dbReference type="Pfam" id="PF00535">
    <property type="entry name" value="Glycos_transf_2"/>
    <property type="match status" value="1"/>
</dbReference>
<name>A0A562VHH9_9BACT</name>
<proteinExistence type="inferred from homology"/>
<dbReference type="SUPFAM" id="SSF53448">
    <property type="entry name" value="Nucleotide-diphospho-sugar transferases"/>
    <property type="match status" value="1"/>
</dbReference>
<evidence type="ECO:0000256" key="2">
    <source>
        <dbReference type="ARBA" id="ARBA00022676"/>
    </source>
</evidence>
<dbReference type="CDD" id="cd06439">
    <property type="entry name" value="CESA_like_1"/>
    <property type="match status" value="1"/>
</dbReference>
<keyword evidence="4" id="KW-0472">Membrane</keyword>
<evidence type="ECO:0000313" key="6">
    <source>
        <dbReference type="EMBL" id="TWJ17322.1"/>
    </source>
</evidence>
<sequence length="381" mass="42041">MKLLFWLSVTIIAYAYAGYPLMLALLRMVRTRPVNKSDWEPTVTVVIAARNEEQIIENRIKNILGQEYPAEKIEVVVVSDGSTDRTVEVLDSLEFGSVKVVALANSQGKAMAVNEGVLQAGGEIIVFTDVRQKFAPDAIRQLVANFTDQEVGCVSGELFFLQDGESSVAAEMGAYWKYEKWIRKAEGQTGSVVGATGAIYAIRRALYRPLSPGTLLDDVMTPLVIAQSHFRVVFEGGSHAFDIVSKDVSQEWKRKVRTLAGNWQLLSLRPSLLFPWCNPLWWRFLSHKIARLLVPFAMIGALAASCVLDGLLYRMALTGQLLLYVAAAAAGTMPQIRKVKLLNLCYFLVVMNLAALVGFWRWVTGQSATAWKAAHAGGAVK</sequence>
<evidence type="ECO:0000256" key="1">
    <source>
        <dbReference type="ARBA" id="ARBA00006739"/>
    </source>
</evidence>
<feature type="domain" description="Glycosyltransferase 2-like" evidence="5">
    <location>
        <begin position="44"/>
        <end position="205"/>
    </location>
</feature>
<dbReference type="OrthoDB" id="9802632at2"/>